<evidence type="ECO:0000313" key="2">
    <source>
        <dbReference type="Proteomes" id="UP000664940"/>
    </source>
</evidence>
<accession>A0A833Z1A1</accession>
<organism evidence="1 2">
    <name type="scientific">Phyllostomus discolor</name>
    <name type="common">pale spear-nosed bat</name>
    <dbReference type="NCBI Taxonomy" id="89673"/>
    <lineage>
        <taxon>Eukaryota</taxon>
        <taxon>Metazoa</taxon>
        <taxon>Chordata</taxon>
        <taxon>Craniata</taxon>
        <taxon>Vertebrata</taxon>
        <taxon>Euteleostomi</taxon>
        <taxon>Mammalia</taxon>
        <taxon>Eutheria</taxon>
        <taxon>Laurasiatheria</taxon>
        <taxon>Chiroptera</taxon>
        <taxon>Yangochiroptera</taxon>
        <taxon>Phyllostomidae</taxon>
        <taxon>Phyllostominae</taxon>
        <taxon>Phyllostomus</taxon>
    </lineage>
</organism>
<comment type="caution">
    <text evidence="1">The sequence shown here is derived from an EMBL/GenBank/DDBJ whole genome shotgun (WGS) entry which is preliminary data.</text>
</comment>
<name>A0A833Z1A1_9CHIR</name>
<gene>
    <name evidence="1" type="ORF">HJG60_008584</name>
</gene>
<sequence>MAFFNLKLKFIFIGNILPFCKEDLALHFSIFYKKHIEWGEAAEVEGINIAFHSQLQVIQTSIFMTEPKVLRGRETSILWFGISGMWTARGVLGITPRLFLSNWIAKSVMCCRALLLKFISL</sequence>
<dbReference type="AlphaFoldDB" id="A0A833Z1A1"/>
<proteinExistence type="predicted"/>
<dbReference type="EMBL" id="JABVXQ010000012">
    <property type="protein sequence ID" value="KAF6084308.1"/>
    <property type="molecule type" value="Genomic_DNA"/>
</dbReference>
<evidence type="ECO:0000313" key="1">
    <source>
        <dbReference type="EMBL" id="KAF6084308.1"/>
    </source>
</evidence>
<dbReference type="Proteomes" id="UP000664940">
    <property type="component" value="Unassembled WGS sequence"/>
</dbReference>
<reference evidence="1 2" key="1">
    <citation type="journal article" date="2020" name="Nature">
        <title>Six reference-quality genomes reveal evolution of bat adaptations.</title>
        <authorList>
            <person name="Jebb D."/>
            <person name="Huang Z."/>
            <person name="Pippel M."/>
            <person name="Hughes G.M."/>
            <person name="Lavrichenko K."/>
            <person name="Devanna P."/>
            <person name="Winkler S."/>
            <person name="Jermiin L.S."/>
            <person name="Skirmuntt E.C."/>
            <person name="Katzourakis A."/>
            <person name="Burkitt-Gray L."/>
            <person name="Ray D.A."/>
            <person name="Sullivan K.A.M."/>
            <person name="Roscito J.G."/>
            <person name="Kirilenko B.M."/>
            <person name="Davalos L.M."/>
            <person name="Corthals A.P."/>
            <person name="Power M.L."/>
            <person name="Jones G."/>
            <person name="Ransome R.D."/>
            <person name="Dechmann D.K.N."/>
            <person name="Locatelli A.G."/>
            <person name="Puechmaille S.J."/>
            <person name="Fedrigo O."/>
            <person name="Jarvis E.D."/>
            <person name="Hiller M."/>
            <person name="Vernes S.C."/>
            <person name="Myers E.W."/>
            <person name="Teeling E.C."/>
        </authorList>
    </citation>
    <scope>NUCLEOTIDE SEQUENCE [LARGE SCALE GENOMIC DNA]</scope>
    <source>
        <strain evidence="1">Bat1K_MPI-CBG_1</strain>
    </source>
</reference>
<protein>
    <submittedName>
        <fullName evidence="1">Uncharacterized protein</fullName>
    </submittedName>
</protein>